<protein>
    <recommendedName>
        <fullName evidence="2">GH16 domain-containing protein</fullName>
    </recommendedName>
</protein>
<dbReference type="PROSITE" id="PS51762">
    <property type="entry name" value="GH16_2"/>
    <property type="match status" value="1"/>
</dbReference>
<dbReference type="Proteomes" id="UP001212997">
    <property type="component" value="Unassembled WGS sequence"/>
</dbReference>
<accession>A0AAD5VCH2</accession>
<dbReference type="Pfam" id="PF26113">
    <property type="entry name" value="GH16_XgeA"/>
    <property type="match status" value="1"/>
</dbReference>
<gene>
    <name evidence="3" type="ORF">NLI96_g1185</name>
</gene>
<reference evidence="3" key="1">
    <citation type="submission" date="2022-07" db="EMBL/GenBank/DDBJ databases">
        <title>Genome Sequence of Physisporinus lineatus.</title>
        <authorList>
            <person name="Buettner E."/>
        </authorList>
    </citation>
    <scope>NUCLEOTIDE SEQUENCE</scope>
    <source>
        <strain evidence="3">VT162</strain>
    </source>
</reference>
<dbReference type="InterPro" id="IPR013320">
    <property type="entry name" value="ConA-like_dom_sf"/>
</dbReference>
<feature type="domain" description="GH16" evidence="2">
    <location>
        <begin position="18"/>
        <end position="324"/>
    </location>
</feature>
<dbReference type="PANTHER" id="PTHR10963:SF24">
    <property type="entry name" value="GLYCOSIDASE C21B10.07-RELATED"/>
    <property type="match status" value="1"/>
</dbReference>
<dbReference type="Gene3D" id="2.60.120.200">
    <property type="match status" value="1"/>
</dbReference>
<evidence type="ECO:0000256" key="1">
    <source>
        <dbReference type="SAM" id="SignalP"/>
    </source>
</evidence>
<organism evidence="3 4">
    <name type="scientific">Meripilus lineatus</name>
    <dbReference type="NCBI Taxonomy" id="2056292"/>
    <lineage>
        <taxon>Eukaryota</taxon>
        <taxon>Fungi</taxon>
        <taxon>Dikarya</taxon>
        <taxon>Basidiomycota</taxon>
        <taxon>Agaricomycotina</taxon>
        <taxon>Agaricomycetes</taxon>
        <taxon>Polyporales</taxon>
        <taxon>Meripilaceae</taxon>
        <taxon>Meripilus</taxon>
    </lineage>
</organism>
<dbReference type="CDD" id="cd02181">
    <property type="entry name" value="GH16_fungal_Lam16A_glucanase"/>
    <property type="match status" value="1"/>
</dbReference>
<evidence type="ECO:0000313" key="4">
    <source>
        <dbReference type="Proteomes" id="UP001212997"/>
    </source>
</evidence>
<dbReference type="SUPFAM" id="SSF49899">
    <property type="entry name" value="Concanavalin A-like lectins/glucanases"/>
    <property type="match status" value="1"/>
</dbReference>
<keyword evidence="4" id="KW-1185">Reference proteome</keyword>
<name>A0AAD5VCH2_9APHY</name>
<proteinExistence type="predicted"/>
<evidence type="ECO:0000259" key="2">
    <source>
        <dbReference type="PROSITE" id="PS51762"/>
    </source>
</evidence>
<comment type="caution">
    <text evidence="3">The sequence shown here is derived from an EMBL/GenBank/DDBJ whole genome shotgun (WGS) entry which is preliminary data.</text>
</comment>
<feature type="chain" id="PRO_5042116949" description="GH16 domain-containing protein" evidence="1">
    <location>
        <begin position="22"/>
        <end position="389"/>
    </location>
</feature>
<dbReference type="PANTHER" id="PTHR10963">
    <property type="entry name" value="GLYCOSYL HYDROLASE-RELATED"/>
    <property type="match status" value="1"/>
</dbReference>
<dbReference type="InterPro" id="IPR050546">
    <property type="entry name" value="Glycosyl_Hydrlase_16"/>
</dbReference>
<dbReference type="InterPro" id="IPR000757">
    <property type="entry name" value="Beta-glucanase-like"/>
</dbReference>
<dbReference type="AlphaFoldDB" id="A0AAD5VCH2"/>
<dbReference type="GO" id="GO:0004553">
    <property type="term" value="F:hydrolase activity, hydrolyzing O-glycosyl compounds"/>
    <property type="evidence" value="ECO:0007669"/>
    <property type="project" value="InterPro"/>
</dbReference>
<evidence type="ECO:0000313" key="3">
    <source>
        <dbReference type="EMBL" id="KAJ3490773.1"/>
    </source>
</evidence>
<dbReference type="GO" id="GO:0009251">
    <property type="term" value="P:glucan catabolic process"/>
    <property type="evidence" value="ECO:0007669"/>
    <property type="project" value="TreeGrafter"/>
</dbReference>
<sequence>MRSSLGLSLFTFFASLPAGWSYNLVRDHSGQNFFQGWDFYGSWDNLTNGYVWWVDQTNATQQQLAYVDSNGRAIIKVDNTTTLTGTEPDQKRNTIRLTSTDSYDFGSLWIIDLVHLPYGCSVWPAFWTKGPTWPDNGEIDIIEAINLMDHNQMALHTTPGCIINQGPEATGHSIFNDCSKASGCTVAEAKPNSYGPGFNSAGGGVWATQYDATGIFMWFWGRADIPASITATTSTSGIDMTNWGPPSASYPVGPQCSNFTQFFTPQQLVLDITLCGSWAGLQSTYGGGCPGDCYKDSVLGPGSPKYDEAYFEINYVRAYTTGTPLPSSTPTTSSTGGVTVITSTIIDPAPASSSSTSPGKSLANGQDRSTAFSLAAIVFGMILFGATLL</sequence>
<keyword evidence="1" id="KW-0732">Signal</keyword>
<feature type="signal peptide" evidence="1">
    <location>
        <begin position="1"/>
        <end position="21"/>
    </location>
</feature>
<dbReference type="EMBL" id="JANAWD010000022">
    <property type="protein sequence ID" value="KAJ3490773.1"/>
    <property type="molecule type" value="Genomic_DNA"/>
</dbReference>